<evidence type="ECO:0000256" key="1">
    <source>
        <dbReference type="SAM" id="Phobius"/>
    </source>
</evidence>
<evidence type="ECO:0000313" key="2">
    <source>
        <dbReference type="EMBL" id="KAF1921251.1"/>
    </source>
</evidence>
<protein>
    <submittedName>
        <fullName evidence="2">Uncharacterized protein</fullName>
    </submittedName>
</protein>
<organism evidence="2 3">
    <name type="scientific">Ampelomyces quisqualis</name>
    <name type="common">Powdery mildew agent</name>
    <dbReference type="NCBI Taxonomy" id="50730"/>
    <lineage>
        <taxon>Eukaryota</taxon>
        <taxon>Fungi</taxon>
        <taxon>Dikarya</taxon>
        <taxon>Ascomycota</taxon>
        <taxon>Pezizomycotina</taxon>
        <taxon>Dothideomycetes</taxon>
        <taxon>Pleosporomycetidae</taxon>
        <taxon>Pleosporales</taxon>
        <taxon>Pleosporineae</taxon>
        <taxon>Phaeosphaeriaceae</taxon>
        <taxon>Ampelomyces</taxon>
    </lineage>
</organism>
<proteinExistence type="predicted"/>
<feature type="transmembrane region" description="Helical" evidence="1">
    <location>
        <begin position="52"/>
        <end position="76"/>
    </location>
</feature>
<sequence>MIDFPWPTSGFMFLCSSWHSVVDMGCLWFGGTCSERSPGVPVFDHSVTKQCFWFWLLLSYASGVGVSYHLTTYFLLRALPQERFGGPLALVTVLLRSWSRHAESLPGLPWSLRIPCVRSLRTRLLKNMVYRRDSQQRPDFTSFRSRS</sequence>
<accession>A0A6A5QZN7</accession>
<gene>
    <name evidence="2" type="ORF">BDU57DRAFT_43877</name>
</gene>
<name>A0A6A5QZN7_AMPQU</name>
<reference evidence="2" key="1">
    <citation type="journal article" date="2020" name="Stud. Mycol.">
        <title>101 Dothideomycetes genomes: a test case for predicting lifestyles and emergence of pathogens.</title>
        <authorList>
            <person name="Haridas S."/>
            <person name="Albert R."/>
            <person name="Binder M."/>
            <person name="Bloem J."/>
            <person name="Labutti K."/>
            <person name="Salamov A."/>
            <person name="Andreopoulos B."/>
            <person name="Baker S."/>
            <person name="Barry K."/>
            <person name="Bills G."/>
            <person name="Bluhm B."/>
            <person name="Cannon C."/>
            <person name="Castanera R."/>
            <person name="Culley D."/>
            <person name="Daum C."/>
            <person name="Ezra D."/>
            <person name="Gonzalez J."/>
            <person name="Henrissat B."/>
            <person name="Kuo A."/>
            <person name="Liang C."/>
            <person name="Lipzen A."/>
            <person name="Lutzoni F."/>
            <person name="Magnuson J."/>
            <person name="Mondo S."/>
            <person name="Nolan M."/>
            <person name="Ohm R."/>
            <person name="Pangilinan J."/>
            <person name="Park H.-J."/>
            <person name="Ramirez L."/>
            <person name="Alfaro M."/>
            <person name="Sun H."/>
            <person name="Tritt A."/>
            <person name="Yoshinaga Y."/>
            <person name="Zwiers L.-H."/>
            <person name="Turgeon B."/>
            <person name="Goodwin S."/>
            <person name="Spatafora J."/>
            <person name="Crous P."/>
            <person name="Grigoriev I."/>
        </authorList>
    </citation>
    <scope>NUCLEOTIDE SEQUENCE</scope>
    <source>
        <strain evidence="2">HMLAC05119</strain>
    </source>
</reference>
<keyword evidence="1" id="KW-1133">Transmembrane helix</keyword>
<dbReference type="AlphaFoldDB" id="A0A6A5QZN7"/>
<keyword evidence="3" id="KW-1185">Reference proteome</keyword>
<dbReference type="EMBL" id="ML979132">
    <property type="protein sequence ID" value="KAF1921251.1"/>
    <property type="molecule type" value="Genomic_DNA"/>
</dbReference>
<keyword evidence="1" id="KW-0812">Transmembrane</keyword>
<keyword evidence="1" id="KW-0472">Membrane</keyword>
<dbReference type="Proteomes" id="UP000800096">
    <property type="component" value="Unassembled WGS sequence"/>
</dbReference>
<evidence type="ECO:0000313" key="3">
    <source>
        <dbReference type="Proteomes" id="UP000800096"/>
    </source>
</evidence>